<feature type="transmembrane region" description="Helical" evidence="2">
    <location>
        <begin position="182"/>
        <end position="203"/>
    </location>
</feature>
<keyword evidence="2" id="KW-0812">Transmembrane</keyword>
<feature type="compositionally biased region" description="Acidic residues" evidence="1">
    <location>
        <begin position="423"/>
        <end position="434"/>
    </location>
</feature>
<feature type="compositionally biased region" description="Polar residues" evidence="1">
    <location>
        <begin position="33"/>
        <end position="47"/>
    </location>
</feature>
<dbReference type="EMBL" id="KL648750">
    <property type="protein sequence ID" value="KEY64205.1"/>
    <property type="molecule type" value="Genomic_DNA"/>
</dbReference>
<feature type="compositionally biased region" description="Low complexity" evidence="1">
    <location>
        <begin position="456"/>
        <end position="471"/>
    </location>
</feature>
<sequence length="497" mass="54427">MASTAPAALDTAPPELTCTRLAEDDEADHDATLPTQESVNRAQTPSSEPGVVDTAPSRPQGSSGLDNNSAVAVVDEVVGSEPHASFCIHGSDAHHKNLDACPARPSSKSIFAIILLRMCICFIILALHAGVSTLIDLSVALYRGSVLHIFPFFWMLGWTILACAAVIGEVSLGRISKTNKLALRFLLVALGPGVCALIVFANFDTDKQGDEYHHAFFSPWQTGLLPGVPLRCASRVQEQQFPLFTRECYSAQFMRTFVYSEDHEPHYLSFNMTRFFDIRNNETLCSQGFEGNEDLYGLGIRGGNYVQWLAALLSNNLLPDNRKQGIRLITPVDIEHRMLWPIHCFDHGNGKLGIGFISTIRPGECWVESDIAQRRRWDLKRRQIINQDIGLSDLPPTLSGAIRFAFAETDASFLTNGGALPYEESEWPSGETEDMYTMSGTSATQDSAFEDPYMMSGALASQDSASDSAPSTLPGPTDEPSTSDLHTTRGTRSLDMV</sequence>
<evidence type="ECO:0000256" key="2">
    <source>
        <dbReference type="SAM" id="Phobius"/>
    </source>
</evidence>
<accession>A0A084AFX6</accession>
<feature type="region of interest" description="Disordered" evidence="1">
    <location>
        <begin position="454"/>
        <end position="497"/>
    </location>
</feature>
<organism evidence="3 4">
    <name type="scientific">Stachybotrys chartarum (strain CBS 109288 / IBT 7711)</name>
    <name type="common">Toxic black mold</name>
    <name type="synonym">Stilbospora chartarum</name>
    <dbReference type="NCBI Taxonomy" id="1280523"/>
    <lineage>
        <taxon>Eukaryota</taxon>
        <taxon>Fungi</taxon>
        <taxon>Dikarya</taxon>
        <taxon>Ascomycota</taxon>
        <taxon>Pezizomycotina</taxon>
        <taxon>Sordariomycetes</taxon>
        <taxon>Hypocreomycetidae</taxon>
        <taxon>Hypocreales</taxon>
        <taxon>Stachybotryaceae</taxon>
        <taxon>Stachybotrys</taxon>
    </lineage>
</organism>
<gene>
    <name evidence="3" type="ORF">S7711_10726</name>
</gene>
<feature type="compositionally biased region" description="Polar residues" evidence="1">
    <location>
        <begin position="479"/>
        <end position="491"/>
    </location>
</feature>
<feature type="region of interest" description="Disordered" evidence="1">
    <location>
        <begin position="420"/>
        <end position="439"/>
    </location>
</feature>
<evidence type="ECO:0000313" key="3">
    <source>
        <dbReference type="EMBL" id="KEY64205.1"/>
    </source>
</evidence>
<feature type="compositionally biased region" description="Polar residues" evidence="1">
    <location>
        <begin position="57"/>
        <end position="67"/>
    </location>
</feature>
<keyword evidence="2" id="KW-0472">Membrane</keyword>
<feature type="transmembrane region" description="Helical" evidence="2">
    <location>
        <begin position="149"/>
        <end position="170"/>
    </location>
</feature>
<dbReference type="OrthoDB" id="3945378at2759"/>
<dbReference type="Proteomes" id="UP000028045">
    <property type="component" value="Unassembled WGS sequence"/>
</dbReference>
<evidence type="ECO:0000256" key="1">
    <source>
        <dbReference type="SAM" id="MobiDB-lite"/>
    </source>
</evidence>
<feature type="transmembrane region" description="Helical" evidence="2">
    <location>
        <begin position="110"/>
        <end position="129"/>
    </location>
</feature>
<dbReference type="HOGENOM" id="CLU_548805_0_0_1"/>
<keyword evidence="4" id="KW-1185">Reference proteome</keyword>
<reference evidence="3 4" key="1">
    <citation type="journal article" date="2014" name="BMC Genomics">
        <title>Comparative genome sequencing reveals chemotype-specific gene clusters in the toxigenic black mold Stachybotrys.</title>
        <authorList>
            <person name="Semeiks J."/>
            <person name="Borek D."/>
            <person name="Otwinowski Z."/>
            <person name="Grishin N.V."/>
        </authorList>
    </citation>
    <scope>NUCLEOTIDE SEQUENCE [LARGE SCALE GENOMIC DNA]</scope>
    <source>
        <strain evidence="4">CBS 109288 / IBT 7711</strain>
    </source>
</reference>
<keyword evidence="2" id="KW-1133">Transmembrane helix</keyword>
<proteinExistence type="predicted"/>
<dbReference type="AlphaFoldDB" id="A0A084AFX6"/>
<protein>
    <submittedName>
        <fullName evidence="3">Uncharacterized protein</fullName>
    </submittedName>
</protein>
<feature type="region of interest" description="Disordered" evidence="1">
    <location>
        <begin position="1"/>
        <end position="67"/>
    </location>
</feature>
<name>A0A084AFX6_STACB</name>
<evidence type="ECO:0000313" key="4">
    <source>
        <dbReference type="Proteomes" id="UP000028045"/>
    </source>
</evidence>